<evidence type="ECO:0000313" key="3">
    <source>
        <dbReference type="Proteomes" id="UP001295740"/>
    </source>
</evidence>
<dbReference type="Proteomes" id="UP001295740">
    <property type="component" value="Unassembled WGS sequence"/>
</dbReference>
<feature type="region of interest" description="Disordered" evidence="1">
    <location>
        <begin position="159"/>
        <end position="252"/>
    </location>
</feature>
<dbReference type="EMBL" id="CAUWAG010000003">
    <property type="protein sequence ID" value="CAJ2499728.1"/>
    <property type="molecule type" value="Genomic_DNA"/>
</dbReference>
<evidence type="ECO:0000256" key="1">
    <source>
        <dbReference type="SAM" id="MobiDB-lite"/>
    </source>
</evidence>
<protein>
    <submittedName>
        <fullName evidence="2">Uu.00g025810.m01.CDS01</fullName>
    </submittedName>
</protein>
<keyword evidence="3" id="KW-1185">Reference proteome</keyword>
<comment type="caution">
    <text evidence="2">The sequence shown here is derived from an EMBL/GenBank/DDBJ whole genome shotgun (WGS) entry which is preliminary data.</text>
</comment>
<dbReference type="PANTHER" id="PTHR42354">
    <property type="entry name" value="C2H2-TYPE DOMAIN-CONTAINING PROTEIN"/>
    <property type="match status" value="1"/>
</dbReference>
<feature type="compositionally biased region" description="Acidic residues" evidence="1">
    <location>
        <begin position="174"/>
        <end position="200"/>
    </location>
</feature>
<reference evidence="2" key="1">
    <citation type="submission" date="2023-10" db="EMBL/GenBank/DDBJ databases">
        <authorList>
            <person name="Hackl T."/>
        </authorList>
    </citation>
    <scope>NUCLEOTIDE SEQUENCE</scope>
</reference>
<dbReference type="PANTHER" id="PTHR42354:SF1">
    <property type="entry name" value="C2H2-TYPE DOMAIN-CONTAINING PROTEIN"/>
    <property type="match status" value="1"/>
</dbReference>
<proteinExistence type="predicted"/>
<organism evidence="2 3">
    <name type="scientific">Anthostomella pinea</name>
    <dbReference type="NCBI Taxonomy" id="933095"/>
    <lineage>
        <taxon>Eukaryota</taxon>
        <taxon>Fungi</taxon>
        <taxon>Dikarya</taxon>
        <taxon>Ascomycota</taxon>
        <taxon>Pezizomycotina</taxon>
        <taxon>Sordariomycetes</taxon>
        <taxon>Xylariomycetidae</taxon>
        <taxon>Xylariales</taxon>
        <taxon>Xylariaceae</taxon>
        <taxon>Anthostomella</taxon>
    </lineage>
</organism>
<sequence>MDIKTVGDVVTALVGAYATALEYYTGWRQRKWQENRYTRATRGNVTNSGFCAASISLRVAAAKIREAFDGGVDILGNDFAIGDRACRETLQANFERLQERIDVLQSAVNADDAPLELAELIRVSEAVRIECLAALSKQYQRVAVGRLVPRELPGSRQRSWLDVSGIAETPATTPEEEETEKEDDDDDDDEDGNSDDDDDAQTVHRRASSSKSPYQSEPPSPPPTPKMIPDGHLQSTRTSTTSTSGLGPRGGPKNSIFSAFCPEAMKYQVNLQKSIPPKGRRCRCGYDWNGRQTQDRAALMVKEGFQITPRFLGKSHCEDGRFGCVVCTSTGKTKTYENVEDLRAHLDASHTKWQLLHDRDMAGHWET</sequence>
<accession>A0AAI8YCN7</accession>
<dbReference type="AlphaFoldDB" id="A0AAI8YCN7"/>
<feature type="compositionally biased region" description="Pro residues" evidence="1">
    <location>
        <begin position="216"/>
        <end position="226"/>
    </location>
</feature>
<evidence type="ECO:0000313" key="2">
    <source>
        <dbReference type="EMBL" id="CAJ2499728.1"/>
    </source>
</evidence>
<feature type="compositionally biased region" description="Low complexity" evidence="1">
    <location>
        <begin position="235"/>
        <end position="246"/>
    </location>
</feature>
<name>A0AAI8YCN7_9PEZI</name>
<gene>
    <name evidence="2" type="ORF">KHLLAP_LOCUS196</name>
</gene>